<dbReference type="SUPFAM" id="SSF46689">
    <property type="entry name" value="Homeodomain-like"/>
    <property type="match status" value="1"/>
</dbReference>
<keyword evidence="2" id="KW-0238">DNA-binding</keyword>
<dbReference type="InterPro" id="IPR018060">
    <property type="entry name" value="HTH_AraC"/>
</dbReference>
<dbReference type="PROSITE" id="PS01124">
    <property type="entry name" value="HTH_ARAC_FAMILY_2"/>
    <property type="match status" value="1"/>
</dbReference>
<dbReference type="AlphaFoldDB" id="A0A4R6T3U6"/>
<dbReference type="Gene3D" id="1.10.10.60">
    <property type="entry name" value="Homeodomain-like"/>
    <property type="match status" value="1"/>
</dbReference>
<evidence type="ECO:0000313" key="5">
    <source>
        <dbReference type="EMBL" id="TDQ12788.1"/>
    </source>
</evidence>
<dbReference type="EMBL" id="SNYC01000002">
    <property type="protein sequence ID" value="TDQ12788.1"/>
    <property type="molecule type" value="Genomic_DNA"/>
</dbReference>
<dbReference type="PANTHER" id="PTHR46796">
    <property type="entry name" value="HTH-TYPE TRANSCRIPTIONAL ACTIVATOR RHAS-RELATED"/>
    <property type="match status" value="1"/>
</dbReference>
<evidence type="ECO:0000256" key="2">
    <source>
        <dbReference type="ARBA" id="ARBA00023125"/>
    </source>
</evidence>
<dbReference type="Pfam" id="PF20240">
    <property type="entry name" value="DUF6597"/>
    <property type="match status" value="1"/>
</dbReference>
<feature type="domain" description="HTH araC/xylS-type" evidence="4">
    <location>
        <begin position="165"/>
        <end position="265"/>
    </location>
</feature>
<reference evidence="5 6" key="1">
    <citation type="submission" date="2019-03" db="EMBL/GenBank/DDBJ databases">
        <title>Genomic Encyclopedia of Archaeal and Bacterial Type Strains, Phase II (KMG-II): from individual species to whole genera.</title>
        <authorList>
            <person name="Goeker M."/>
        </authorList>
    </citation>
    <scope>NUCLEOTIDE SEQUENCE [LARGE SCALE GENOMIC DNA]</scope>
    <source>
        <strain evidence="5 6">DSM 19035</strain>
    </source>
</reference>
<gene>
    <name evidence="5" type="ORF">ATK78_0018</name>
</gene>
<dbReference type="InterPro" id="IPR046532">
    <property type="entry name" value="DUF6597"/>
</dbReference>
<keyword evidence="3" id="KW-0804">Transcription</keyword>
<dbReference type="GO" id="GO:0043565">
    <property type="term" value="F:sequence-specific DNA binding"/>
    <property type="evidence" value="ECO:0007669"/>
    <property type="project" value="InterPro"/>
</dbReference>
<dbReference type="SMART" id="SM00342">
    <property type="entry name" value="HTH_ARAC"/>
    <property type="match status" value="1"/>
</dbReference>
<dbReference type="OrthoDB" id="323290at2"/>
<dbReference type="InterPro" id="IPR009057">
    <property type="entry name" value="Homeodomain-like_sf"/>
</dbReference>
<protein>
    <submittedName>
        <fullName evidence="5">AraC family transcriptional regulator</fullName>
    </submittedName>
</protein>
<evidence type="ECO:0000256" key="3">
    <source>
        <dbReference type="ARBA" id="ARBA00023163"/>
    </source>
</evidence>
<dbReference type="InterPro" id="IPR050204">
    <property type="entry name" value="AraC_XylS_family_regulators"/>
</dbReference>
<dbReference type="GO" id="GO:0003700">
    <property type="term" value="F:DNA-binding transcription factor activity"/>
    <property type="evidence" value="ECO:0007669"/>
    <property type="project" value="InterPro"/>
</dbReference>
<organism evidence="5 6">
    <name type="scientific">Pedobacter metabolipauper</name>
    <dbReference type="NCBI Taxonomy" id="425513"/>
    <lineage>
        <taxon>Bacteria</taxon>
        <taxon>Pseudomonadati</taxon>
        <taxon>Bacteroidota</taxon>
        <taxon>Sphingobacteriia</taxon>
        <taxon>Sphingobacteriales</taxon>
        <taxon>Sphingobacteriaceae</taxon>
        <taxon>Pedobacter</taxon>
    </lineage>
</organism>
<dbReference type="Proteomes" id="UP000295620">
    <property type="component" value="Unassembled WGS sequence"/>
</dbReference>
<evidence type="ECO:0000259" key="4">
    <source>
        <dbReference type="PROSITE" id="PS01124"/>
    </source>
</evidence>
<sequence length="269" mass="30751">MNMAVYLPTEQLRPFIKTYRIIESQDELVNRVLPETSLAIAFRYKGQVNYITDYAADNFQITRNSSVIQSLPVAAISGLRTSVRLINYLKDTATIIIIFKEGGASAFFKDPLHELFGKSVTLDNFISVQKISIVEEQLAEANHNDQRIAIIEDFLLSLYNPKTDKLISNAIQKIYSTNGLIQMKTLADHSCSSQDAFEKRFRKFIGTSPKQFSSIVRMKSVISNPERQIQNFTETAFKAGYFDQSHFNKDFKRFTGLSPTDFFKSSTYW</sequence>
<accession>A0A4R6T3U6</accession>
<comment type="caution">
    <text evidence="5">The sequence shown here is derived from an EMBL/GenBank/DDBJ whole genome shotgun (WGS) entry which is preliminary data.</text>
</comment>
<dbReference type="PANTHER" id="PTHR46796:SF13">
    <property type="entry name" value="HTH-TYPE TRANSCRIPTIONAL ACTIVATOR RHAS"/>
    <property type="match status" value="1"/>
</dbReference>
<keyword evidence="1" id="KW-0805">Transcription regulation</keyword>
<dbReference type="Pfam" id="PF12833">
    <property type="entry name" value="HTH_18"/>
    <property type="match status" value="1"/>
</dbReference>
<keyword evidence="6" id="KW-1185">Reference proteome</keyword>
<evidence type="ECO:0000313" key="6">
    <source>
        <dbReference type="Proteomes" id="UP000295620"/>
    </source>
</evidence>
<name>A0A4R6T3U6_9SPHI</name>
<proteinExistence type="predicted"/>
<evidence type="ECO:0000256" key="1">
    <source>
        <dbReference type="ARBA" id="ARBA00023015"/>
    </source>
</evidence>